<organism evidence="3 4">
    <name type="scientific">Candidatus Sulfotelmatobacter kueseliae</name>
    <dbReference type="NCBI Taxonomy" id="2042962"/>
    <lineage>
        <taxon>Bacteria</taxon>
        <taxon>Pseudomonadati</taxon>
        <taxon>Acidobacteriota</taxon>
        <taxon>Terriglobia</taxon>
        <taxon>Terriglobales</taxon>
        <taxon>Candidatus Korobacteraceae</taxon>
        <taxon>Candidatus Sulfotelmatobacter</taxon>
    </lineage>
</organism>
<dbReference type="EMBL" id="OMOD01000134">
    <property type="protein sequence ID" value="SPF41901.1"/>
    <property type="molecule type" value="Genomic_DNA"/>
</dbReference>
<feature type="transmembrane region" description="Helical" evidence="2">
    <location>
        <begin position="65"/>
        <end position="86"/>
    </location>
</feature>
<dbReference type="OrthoDB" id="9911702at2"/>
<evidence type="ECO:0000313" key="3">
    <source>
        <dbReference type="EMBL" id="SPF41901.1"/>
    </source>
</evidence>
<name>A0A2U3KQH4_9BACT</name>
<keyword evidence="2" id="KW-1133">Transmembrane helix</keyword>
<dbReference type="Proteomes" id="UP000238701">
    <property type="component" value="Unassembled WGS sequence"/>
</dbReference>
<evidence type="ECO:0000256" key="2">
    <source>
        <dbReference type="SAM" id="Phobius"/>
    </source>
</evidence>
<keyword evidence="2" id="KW-0472">Membrane</keyword>
<feature type="region of interest" description="Disordered" evidence="1">
    <location>
        <begin position="1"/>
        <end position="25"/>
    </location>
</feature>
<proteinExistence type="predicted"/>
<gene>
    <name evidence="3" type="ORF">SBA1_400046</name>
</gene>
<dbReference type="AlphaFoldDB" id="A0A2U3KQH4"/>
<evidence type="ECO:0000256" key="1">
    <source>
        <dbReference type="SAM" id="MobiDB-lite"/>
    </source>
</evidence>
<evidence type="ECO:0000313" key="4">
    <source>
        <dbReference type="Proteomes" id="UP000238701"/>
    </source>
</evidence>
<reference evidence="4" key="1">
    <citation type="submission" date="2018-02" db="EMBL/GenBank/DDBJ databases">
        <authorList>
            <person name="Hausmann B."/>
        </authorList>
    </citation>
    <scope>NUCLEOTIDE SEQUENCE [LARGE SCALE GENOMIC DNA]</scope>
    <source>
        <strain evidence="4">Peat soil MAG SbA1</strain>
    </source>
</reference>
<keyword evidence="2" id="KW-0812">Transmembrane</keyword>
<protein>
    <recommendedName>
        <fullName evidence="5">DUF883 domain-containing protein</fullName>
    </recommendedName>
</protein>
<sequence length="89" mass="9489">MSQSVLDRTAEHIGESAHQASRATSAVADTIKDGVGVVRRVAKQGGDVAEEFLVDTTQRIQRHPVLTVATTFAVGFAAGALIGWMIKRK</sequence>
<accession>A0A2U3KQH4</accession>
<evidence type="ECO:0008006" key="5">
    <source>
        <dbReference type="Google" id="ProtNLM"/>
    </source>
</evidence>